<evidence type="ECO:0000313" key="2">
    <source>
        <dbReference type="Proteomes" id="UP000271624"/>
    </source>
</evidence>
<protein>
    <recommendedName>
        <fullName evidence="3">Competence protein ComFB</fullName>
    </recommendedName>
</protein>
<proteinExistence type="predicted"/>
<organism evidence="1 2">
    <name type="scientific">Dulcicalothrix desertica PCC 7102</name>
    <dbReference type="NCBI Taxonomy" id="232991"/>
    <lineage>
        <taxon>Bacteria</taxon>
        <taxon>Bacillati</taxon>
        <taxon>Cyanobacteriota</taxon>
        <taxon>Cyanophyceae</taxon>
        <taxon>Nostocales</taxon>
        <taxon>Calotrichaceae</taxon>
        <taxon>Dulcicalothrix</taxon>
    </lineage>
</organism>
<dbReference type="AlphaFoldDB" id="A0A3S1A8K7"/>
<comment type="caution">
    <text evidence="1">The sequence shown here is derived from an EMBL/GenBank/DDBJ whole genome shotgun (WGS) entry which is preliminary data.</text>
</comment>
<sequence length="115" mass="13127">METAVKLTLQSVVGEIQKVLDTYPYTPYQQVFAIPDIRQDLIDYVAAQIPCLDSDFDTACGINYKLPRNPLQAKLHVQSIIHQGICSIMEQKSEWISRLFNDTVQPNCEPSHWFG</sequence>
<accession>A0A3S1A8K7</accession>
<reference evidence="1" key="2">
    <citation type="journal article" date="2019" name="Genome Biol. Evol.">
        <title>Day and night: Metabolic profiles and evolutionary relationships of six axenic non-marine cyanobacteria.</title>
        <authorList>
            <person name="Will S.E."/>
            <person name="Henke P."/>
            <person name="Boedeker C."/>
            <person name="Huang S."/>
            <person name="Brinkmann H."/>
            <person name="Rohde M."/>
            <person name="Jarek M."/>
            <person name="Friedl T."/>
            <person name="Seufert S."/>
            <person name="Schumacher M."/>
            <person name="Overmann J."/>
            <person name="Neumann-Schaal M."/>
            <person name="Petersen J."/>
        </authorList>
    </citation>
    <scope>NUCLEOTIDE SEQUENCE [LARGE SCALE GENOMIC DNA]</scope>
    <source>
        <strain evidence="1">PCC 7102</strain>
    </source>
</reference>
<evidence type="ECO:0008006" key="3">
    <source>
        <dbReference type="Google" id="ProtNLM"/>
    </source>
</evidence>
<name>A0A3S1A8K7_9CYAN</name>
<gene>
    <name evidence="1" type="ORF">DSM106972_090360</name>
</gene>
<dbReference type="OrthoDB" id="515811at2"/>
<dbReference type="RefSeq" id="WP_127086993.1">
    <property type="nucleotide sequence ID" value="NZ_RSCL01000041.1"/>
</dbReference>
<reference evidence="1" key="1">
    <citation type="submission" date="2018-12" db="EMBL/GenBank/DDBJ databases">
        <authorList>
            <person name="Will S."/>
            <person name="Neumann-Schaal M."/>
            <person name="Henke P."/>
        </authorList>
    </citation>
    <scope>NUCLEOTIDE SEQUENCE</scope>
    <source>
        <strain evidence="1">PCC 7102</strain>
    </source>
</reference>
<dbReference type="EMBL" id="RSCL01000041">
    <property type="protein sequence ID" value="RUS95560.1"/>
    <property type="molecule type" value="Genomic_DNA"/>
</dbReference>
<keyword evidence="2" id="KW-1185">Reference proteome</keyword>
<evidence type="ECO:0000313" key="1">
    <source>
        <dbReference type="EMBL" id="RUS95560.1"/>
    </source>
</evidence>
<dbReference type="Proteomes" id="UP000271624">
    <property type="component" value="Unassembled WGS sequence"/>
</dbReference>